<evidence type="ECO:0000256" key="6">
    <source>
        <dbReference type="SAM" id="Phobius"/>
    </source>
</evidence>
<gene>
    <name evidence="8" type="ORF">CATMQ487_51570</name>
</gene>
<dbReference type="SUPFAM" id="SSF49785">
    <property type="entry name" value="Galactose-binding domain-like"/>
    <property type="match status" value="1"/>
</dbReference>
<dbReference type="Proteomes" id="UP001057498">
    <property type="component" value="Chromosome"/>
</dbReference>
<dbReference type="PROSITE" id="PS50109">
    <property type="entry name" value="HIS_KIN"/>
    <property type="match status" value="1"/>
</dbReference>
<dbReference type="CDD" id="cd16917">
    <property type="entry name" value="HATPase_UhpB-NarQ-NarX-like"/>
    <property type="match status" value="1"/>
</dbReference>
<feature type="transmembrane region" description="Helical" evidence="6">
    <location>
        <begin position="319"/>
        <end position="340"/>
    </location>
</feature>
<keyword evidence="6" id="KW-1133">Transmembrane helix</keyword>
<proteinExistence type="predicted"/>
<dbReference type="InterPro" id="IPR008979">
    <property type="entry name" value="Galactose-bd-like_sf"/>
</dbReference>
<evidence type="ECO:0000313" key="9">
    <source>
        <dbReference type="Proteomes" id="UP001057498"/>
    </source>
</evidence>
<comment type="catalytic activity">
    <reaction evidence="1">
        <text>ATP + protein L-histidine = ADP + protein N-phospho-L-histidine.</text>
        <dbReference type="EC" id="2.7.13.3"/>
    </reaction>
</comment>
<feature type="transmembrane region" description="Helical" evidence="6">
    <location>
        <begin position="376"/>
        <end position="396"/>
    </location>
</feature>
<dbReference type="InterPro" id="IPR003594">
    <property type="entry name" value="HATPase_dom"/>
</dbReference>
<feature type="transmembrane region" description="Helical" evidence="6">
    <location>
        <begin position="233"/>
        <end position="254"/>
    </location>
</feature>
<feature type="transmembrane region" description="Helical" evidence="6">
    <location>
        <begin position="205"/>
        <end position="226"/>
    </location>
</feature>
<evidence type="ECO:0000256" key="3">
    <source>
        <dbReference type="ARBA" id="ARBA00022679"/>
    </source>
</evidence>
<dbReference type="InterPro" id="IPR050482">
    <property type="entry name" value="Sensor_HK_TwoCompSys"/>
</dbReference>
<dbReference type="InterPro" id="IPR036890">
    <property type="entry name" value="HATPase_C_sf"/>
</dbReference>
<dbReference type="PANTHER" id="PTHR24421">
    <property type="entry name" value="NITRATE/NITRITE SENSOR PROTEIN NARX-RELATED"/>
    <property type="match status" value="1"/>
</dbReference>
<dbReference type="SUPFAM" id="SSF55874">
    <property type="entry name" value="ATPase domain of HSP90 chaperone/DNA topoisomerase II/histidine kinase"/>
    <property type="match status" value="1"/>
</dbReference>
<feature type="transmembrane region" description="Helical" evidence="6">
    <location>
        <begin position="21"/>
        <end position="40"/>
    </location>
</feature>
<dbReference type="Gene3D" id="3.30.565.10">
    <property type="entry name" value="Histidine kinase-like ATPase, C-terminal domain"/>
    <property type="match status" value="1"/>
</dbReference>
<feature type="transmembrane region" description="Helical" evidence="6">
    <location>
        <begin position="352"/>
        <end position="370"/>
    </location>
</feature>
<dbReference type="PRINTS" id="PR00344">
    <property type="entry name" value="BCTRLSENSOR"/>
</dbReference>
<accession>A0ABN6PX41</accession>
<evidence type="ECO:0000313" key="8">
    <source>
        <dbReference type="EMBL" id="BDI08187.1"/>
    </source>
</evidence>
<name>A0ABN6PX41_9BURK</name>
<feature type="domain" description="Histidine kinase" evidence="7">
    <location>
        <begin position="461"/>
        <end position="632"/>
    </location>
</feature>
<evidence type="ECO:0000256" key="2">
    <source>
        <dbReference type="ARBA" id="ARBA00012438"/>
    </source>
</evidence>
<dbReference type="Gene3D" id="1.20.5.1930">
    <property type="match status" value="1"/>
</dbReference>
<feature type="transmembrane region" description="Helical" evidence="6">
    <location>
        <begin position="295"/>
        <end position="313"/>
    </location>
</feature>
<keyword evidence="6" id="KW-0472">Membrane</keyword>
<dbReference type="EC" id="2.7.13.3" evidence="2"/>
<keyword evidence="3" id="KW-0808">Transferase</keyword>
<dbReference type="InterPro" id="IPR004358">
    <property type="entry name" value="Sig_transdc_His_kin-like_C"/>
</dbReference>
<dbReference type="SMART" id="SM00387">
    <property type="entry name" value="HATPase_c"/>
    <property type="match status" value="1"/>
</dbReference>
<dbReference type="Pfam" id="PF02518">
    <property type="entry name" value="HATPase_c"/>
    <property type="match status" value="1"/>
</dbReference>
<feature type="transmembrane region" description="Helical" evidence="6">
    <location>
        <begin position="260"/>
        <end position="283"/>
    </location>
</feature>
<dbReference type="InterPro" id="IPR005467">
    <property type="entry name" value="His_kinase_dom"/>
</dbReference>
<evidence type="ECO:0000259" key="7">
    <source>
        <dbReference type="PROSITE" id="PS50109"/>
    </source>
</evidence>
<reference evidence="8" key="1">
    <citation type="submission" date="2022-04" db="EMBL/GenBank/DDBJ databases">
        <title>Whole genome sequence of Sphaerotilus sp. FB-5.</title>
        <authorList>
            <person name="Takeda M."/>
            <person name="Narihara S."/>
            <person name="Akimoto M."/>
            <person name="Akimoto R."/>
            <person name="Nishiyashiki S."/>
            <person name="Murakami T."/>
        </authorList>
    </citation>
    <scope>NUCLEOTIDE SEQUENCE</scope>
    <source>
        <strain evidence="8">FB-5</strain>
    </source>
</reference>
<keyword evidence="4" id="KW-0418">Kinase</keyword>
<keyword evidence="9" id="KW-1185">Reference proteome</keyword>
<evidence type="ECO:0000256" key="1">
    <source>
        <dbReference type="ARBA" id="ARBA00000085"/>
    </source>
</evidence>
<protein>
    <recommendedName>
        <fullName evidence="2">histidine kinase</fullName>
        <ecNumber evidence="2">2.7.13.3</ecNumber>
    </recommendedName>
</protein>
<dbReference type="EMBL" id="AP025730">
    <property type="protein sequence ID" value="BDI08187.1"/>
    <property type="molecule type" value="Genomic_DNA"/>
</dbReference>
<keyword evidence="5" id="KW-0902">Two-component regulatory system</keyword>
<organism evidence="8 9">
    <name type="scientific">Sphaerotilus microaerophilus</name>
    <dbReference type="NCBI Taxonomy" id="2914710"/>
    <lineage>
        <taxon>Bacteria</taxon>
        <taxon>Pseudomonadati</taxon>
        <taxon>Pseudomonadota</taxon>
        <taxon>Betaproteobacteria</taxon>
        <taxon>Burkholderiales</taxon>
        <taxon>Sphaerotilaceae</taxon>
        <taxon>Sphaerotilus</taxon>
    </lineage>
</organism>
<keyword evidence="6" id="KW-0812">Transmembrane</keyword>
<sequence length="632" mass="68453">MLKPGADGQRPLWHVLHPARWPLLLACLLVILAALVGLLGSSSTTQGGLTIVQAWAIRSAAPVFPEGTAAQRIELPHTWERGLRDELPMWYRMEFEVPRGGFGPGMPAAYLARVCAQYTVRLNGQYIASRGADPEPRATDCHEPALIDLPPGLLRERGNLLDIQVRALPVRKVASHERAGALSEVRIGAHPALEAERARARALQLGLPLALLALSGVIGAAALVLAVTSKLPYLAYFGAAALGWSVLCALLLGVDLPLPALGVEIVITVLTPPVAVAAILFLLRSCGLRIDWLESSLALQCLFVLLGLAVALPERVYTVAQPWAVILVVELVAALGVFLHRAWHMSRTDFRLATASAGSGALVLAGEWLLSPGPLLLPGKLAISVSVLVMFAGMVWRLQQVQRSALEAAEQARTAAEKRMQEVSTDMEQNYDRMAELRVEQVTAKERKRIAADLHDDLGAKLLTIVHTSESDRISTLAREALEEMRLSVRGLTGKAVQLGDAIGDWRSEIMMRLSQGGVELAWDTPDELLMSERAMSARAYVQTTRILREAVSNVLKHSGASHCQISIRQDHNDFELTIADNGKGIPMEMDGKLDRGHGMSTMKGRAKQLQGQCLVESGPGYGTTIRLTLPL</sequence>
<evidence type="ECO:0000256" key="5">
    <source>
        <dbReference type="ARBA" id="ARBA00023012"/>
    </source>
</evidence>
<evidence type="ECO:0000256" key="4">
    <source>
        <dbReference type="ARBA" id="ARBA00022777"/>
    </source>
</evidence>